<dbReference type="Gene3D" id="2.102.10.10">
    <property type="entry name" value="Rieske [2Fe-2S] iron-sulphur domain"/>
    <property type="match status" value="1"/>
</dbReference>
<dbReference type="Pfam" id="PF13806">
    <property type="entry name" value="Rieske_2"/>
    <property type="match status" value="1"/>
</dbReference>
<keyword evidence="5" id="KW-1185">Reference proteome</keyword>
<organism evidence="4 5">
    <name type="scientific">Salinicola corii</name>
    <dbReference type="NCBI Taxonomy" id="2606937"/>
    <lineage>
        <taxon>Bacteria</taxon>
        <taxon>Pseudomonadati</taxon>
        <taxon>Pseudomonadota</taxon>
        <taxon>Gammaproteobacteria</taxon>
        <taxon>Oceanospirillales</taxon>
        <taxon>Halomonadaceae</taxon>
        <taxon>Salinicola</taxon>
    </lineage>
</organism>
<dbReference type="PROSITE" id="PS51300">
    <property type="entry name" value="NIRD"/>
    <property type="match status" value="1"/>
</dbReference>
<sequence>MSELILETEAARSASSSHPVRLCSRADLVAGSGIVAWHDGHQIALFFLPGRPEAADRLSHSPEAAGEPIKPPEAAGELYALDNRDPFSGANVIGRGIIGDLKGELVVASPIYKHHFRLTDGQCLEDPSQRLRTWVVRWNGDDVELLL</sequence>
<proteinExistence type="predicted"/>
<dbReference type="EMBL" id="VTPX01000001">
    <property type="protein sequence ID" value="KAA0020414.1"/>
    <property type="molecule type" value="Genomic_DNA"/>
</dbReference>
<dbReference type="NCBIfam" id="TIGR02378">
    <property type="entry name" value="nirD_assim_sml"/>
    <property type="match status" value="1"/>
</dbReference>
<dbReference type="InterPro" id="IPR012748">
    <property type="entry name" value="Rieske-like_NirD"/>
</dbReference>
<dbReference type="GO" id="GO:0008942">
    <property type="term" value="F:nitrite reductase [NAD(P)H] activity"/>
    <property type="evidence" value="ECO:0007669"/>
    <property type="project" value="InterPro"/>
</dbReference>
<dbReference type="InterPro" id="IPR036922">
    <property type="entry name" value="Rieske_2Fe-2S_sf"/>
</dbReference>
<dbReference type="GO" id="GO:0042128">
    <property type="term" value="P:nitrate assimilation"/>
    <property type="evidence" value="ECO:0007669"/>
    <property type="project" value="UniProtKB-KW"/>
</dbReference>
<dbReference type="SUPFAM" id="SSF50022">
    <property type="entry name" value="ISP domain"/>
    <property type="match status" value="1"/>
</dbReference>
<evidence type="ECO:0000256" key="1">
    <source>
        <dbReference type="ARBA" id="ARBA00023002"/>
    </source>
</evidence>
<keyword evidence="2" id="KW-0534">Nitrate assimilation</keyword>
<dbReference type="AlphaFoldDB" id="A0A640WIH3"/>
<reference evidence="4 5" key="1">
    <citation type="submission" date="2019-08" db="EMBL/GenBank/DDBJ databases">
        <title>Bioinformatics analysis of the strain L3 and L5.</title>
        <authorList>
            <person name="Li X."/>
        </authorList>
    </citation>
    <scope>NUCLEOTIDE SEQUENCE [LARGE SCALE GENOMIC DNA]</scope>
    <source>
        <strain evidence="4 5">L3</strain>
    </source>
</reference>
<feature type="domain" description="Rieske-like [2Fe-2S]" evidence="3">
    <location>
        <begin position="75"/>
        <end position="145"/>
    </location>
</feature>
<dbReference type="PANTHER" id="PTHR40562:SF1">
    <property type="entry name" value="NITRITE REDUCTASE (NADH) SMALL SUBUNIT"/>
    <property type="match status" value="1"/>
</dbReference>
<dbReference type="Proteomes" id="UP000466024">
    <property type="component" value="Unassembled WGS sequence"/>
</dbReference>
<dbReference type="GO" id="GO:0051537">
    <property type="term" value="F:2 iron, 2 sulfur cluster binding"/>
    <property type="evidence" value="ECO:0007669"/>
    <property type="project" value="InterPro"/>
</dbReference>
<dbReference type="PANTHER" id="PTHR40562">
    <property type="match status" value="1"/>
</dbReference>
<keyword evidence="1" id="KW-0560">Oxidoreductase</keyword>
<evidence type="ECO:0000259" key="3">
    <source>
        <dbReference type="Pfam" id="PF13806"/>
    </source>
</evidence>
<accession>A0A640WIH3</accession>
<dbReference type="RefSeq" id="WP_149433540.1">
    <property type="nucleotide sequence ID" value="NZ_VTPX01000001.1"/>
</dbReference>
<evidence type="ECO:0000313" key="4">
    <source>
        <dbReference type="EMBL" id="KAA0020414.1"/>
    </source>
</evidence>
<evidence type="ECO:0000313" key="5">
    <source>
        <dbReference type="Proteomes" id="UP000466024"/>
    </source>
</evidence>
<evidence type="ECO:0000256" key="2">
    <source>
        <dbReference type="ARBA" id="ARBA00023063"/>
    </source>
</evidence>
<dbReference type="CDD" id="cd03529">
    <property type="entry name" value="Rieske_NirD"/>
    <property type="match status" value="1"/>
</dbReference>
<name>A0A640WIH3_9GAMM</name>
<protein>
    <submittedName>
        <fullName evidence="4">Nitrite reductase small subunit NirD</fullName>
    </submittedName>
</protein>
<comment type="caution">
    <text evidence="4">The sequence shown here is derived from an EMBL/GenBank/DDBJ whole genome shotgun (WGS) entry which is preliminary data.</text>
</comment>
<gene>
    <name evidence="4" type="primary">nirD</name>
    <name evidence="4" type="ORF">F0A16_01010</name>
</gene>
<dbReference type="InterPro" id="IPR017881">
    <property type="entry name" value="NirD"/>
</dbReference>